<proteinExistence type="predicted"/>
<protein>
    <submittedName>
        <fullName evidence="1">Uncharacterized protein</fullName>
    </submittedName>
</protein>
<organism evidence="1 2">
    <name type="scientific">Lasiodiplodia mahajangana</name>
    <dbReference type="NCBI Taxonomy" id="1108764"/>
    <lineage>
        <taxon>Eukaryota</taxon>
        <taxon>Fungi</taxon>
        <taxon>Dikarya</taxon>
        <taxon>Ascomycota</taxon>
        <taxon>Pezizomycotina</taxon>
        <taxon>Dothideomycetes</taxon>
        <taxon>Dothideomycetes incertae sedis</taxon>
        <taxon>Botryosphaeriales</taxon>
        <taxon>Botryosphaeriaceae</taxon>
        <taxon>Lasiodiplodia</taxon>
    </lineage>
</organism>
<sequence length="405" mass="44247">MSPLRVLISGGGIAGNSLAFWLSKIGHDITVVERFPSLRDTGLQLDLRGHGIEVMRRMGLQEAFKAQVAPEKGLQIVDKKGRRRAFFPGTTPGEGVQNFTTEFEIMRGHMCRIFYDAATKNGAKYIFSTSIESLEDKGSSVAIRFADGKTDSFDLVVGADGLNSRTRKMMLGPGKGEEYLATVFMAPGAKGLMVRRSDADKMQVYVGCRTDAFKYIPRGDVNAEKGVLTGIMTGAGWQTEDVLEAMNKDNDFYLERMALVKLDRWFKNRVVLVGDAAWCPTANTGMGTTSSVVGAYILAGEIGKYCGRGTANPTEKSDVSGNIAKALAAYDAKFRPFIEQVQQGLGEPGGFSLVSALLSSAFGIFLIHLFAACVAFFRVSVGAMMLKEQVKNWDLPEYEELLREE</sequence>
<comment type="caution">
    <text evidence="1">The sequence shown here is derived from an EMBL/GenBank/DDBJ whole genome shotgun (WGS) entry which is preliminary data.</text>
</comment>
<dbReference type="Proteomes" id="UP001153332">
    <property type="component" value="Unassembled WGS sequence"/>
</dbReference>
<keyword evidence="2" id="KW-1185">Reference proteome</keyword>
<reference evidence="1" key="1">
    <citation type="submission" date="2022-12" db="EMBL/GenBank/DDBJ databases">
        <title>Genome Sequence of Lasiodiplodia mahajangana.</title>
        <authorList>
            <person name="Buettner E."/>
        </authorList>
    </citation>
    <scope>NUCLEOTIDE SEQUENCE</scope>
    <source>
        <strain evidence="1">VT137</strain>
    </source>
</reference>
<evidence type="ECO:0000313" key="2">
    <source>
        <dbReference type="Proteomes" id="UP001153332"/>
    </source>
</evidence>
<gene>
    <name evidence="1" type="ORF">O1611_g4034</name>
</gene>
<name>A0ACC2JQE3_9PEZI</name>
<dbReference type="EMBL" id="JAPUUL010000716">
    <property type="protein sequence ID" value="KAJ8129599.1"/>
    <property type="molecule type" value="Genomic_DNA"/>
</dbReference>
<accession>A0ACC2JQE3</accession>
<evidence type="ECO:0000313" key="1">
    <source>
        <dbReference type="EMBL" id="KAJ8129599.1"/>
    </source>
</evidence>